<dbReference type="InterPro" id="IPR000358">
    <property type="entry name" value="RNR_small_fam"/>
</dbReference>
<evidence type="ECO:0000313" key="2">
    <source>
        <dbReference type="EnsemblMetazoa" id="G8141.1:cds"/>
    </source>
</evidence>
<name>A0A8W8NMZ3_MAGGI</name>
<reference evidence="2" key="1">
    <citation type="submission" date="2022-08" db="UniProtKB">
        <authorList>
            <consortium name="EnsemblMetazoa"/>
        </authorList>
    </citation>
    <scope>IDENTIFICATION</scope>
    <source>
        <strain evidence="2">05x7-T-G4-1.051#20</strain>
    </source>
</reference>
<feature type="compositionally biased region" description="Basic and acidic residues" evidence="1">
    <location>
        <begin position="115"/>
        <end position="126"/>
    </location>
</feature>
<feature type="compositionally biased region" description="Basic residues" evidence="1">
    <location>
        <begin position="100"/>
        <end position="114"/>
    </location>
</feature>
<dbReference type="PANTHER" id="PTHR23409">
    <property type="entry name" value="RIBONUCLEOSIDE-DIPHOSPHATE REDUCTASE SMALL CHAIN"/>
    <property type="match status" value="1"/>
</dbReference>
<dbReference type="PANTHER" id="PTHR23409:SF21">
    <property type="entry name" value="CAPSID PROTEIN"/>
    <property type="match status" value="1"/>
</dbReference>
<sequence>MAEKKFNPYRYKPKQIGRGVKSYKSYVIPLRPHSQLKPVQQTSTQMTPVAAVEERAKVEHAKDVKEGAPFVKVHGSIKRPHSQSSAIPSKKSKLTTPQNPRKRKKSSKPVKRRKASGETKQNDNKDIAQPMELSLFASPNNQVAVEKVYFTEARPISSIGVSDTPIEIVVSGSGAEYVDLKRSKLYVKARILKADGTALTSDEKTGIVNLPLQSMFSQMDVYLNNKLVSFNTNNYPWKAYFKTILFSGKDELNSQKQSELFYKEEGNLGDANAYNGGNTGLVLRYGYTQQSAVFELEGNLMEDIFDIDIYLINGVDIYIKLFRSSAPFFIMSAESSPAYKLELLDVVYKVAKVRVDPGVLLNHSKQIEATSVKYTIMRNELKMNTIPKGSTEFYWDNIFPQAVPDRIVVALVDQKAVNGDYTANPFNFEHMGLTDVGVYINGESVPGRPLKTDFSTGLYSSAYTRLFEASGKWNNDAGLIITRDDFGNGYSLFVFTIDPCGFGEEYLNLIRRGNTRLELKFKQATTKATNAIVFATFSSLLEVDKSRDINYIQP</sequence>
<evidence type="ECO:0000256" key="1">
    <source>
        <dbReference type="SAM" id="MobiDB-lite"/>
    </source>
</evidence>
<dbReference type="EnsemblMetazoa" id="G8141.1">
    <property type="protein sequence ID" value="G8141.1:cds"/>
    <property type="gene ID" value="G8141"/>
</dbReference>
<accession>A0A8W8NMZ3</accession>
<dbReference type="GO" id="GO:0004748">
    <property type="term" value="F:ribonucleoside-diphosphate reductase activity, thioredoxin disulfide as acceptor"/>
    <property type="evidence" value="ECO:0007669"/>
    <property type="project" value="TreeGrafter"/>
</dbReference>
<organism evidence="2 3">
    <name type="scientific">Magallana gigas</name>
    <name type="common">Pacific oyster</name>
    <name type="synonym">Crassostrea gigas</name>
    <dbReference type="NCBI Taxonomy" id="29159"/>
    <lineage>
        <taxon>Eukaryota</taxon>
        <taxon>Metazoa</taxon>
        <taxon>Spiralia</taxon>
        <taxon>Lophotrochozoa</taxon>
        <taxon>Mollusca</taxon>
        <taxon>Bivalvia</taxon>
        <taxon>Autobranchia</taxon>
        <taxon>Pteriomorphia</taxon>
        <taxon>Ostreida</taxon>
        <taxon>Ostreoidea</taxon>
        <taxon>Ostreidae</taxon>
        <taxon>Magallana</taxon>
    </lineage>
</organism>
<dbReference type="GO" id="GO:0009263">
    <property type="term" value="P:deoxyribonucleotide biosynthetic process"/>
    <property type="evidence" value="ECO:0007669"/>
    <property type="project" value="InterPro"/>
</dbReference>
<feature type="region of interest" description="Disordered" evidence="1">
    <location>
        <begin position="58"/>
        <end position="127"/>
    </location>
</feature>
<dbReference type="AlphaFoldDB" id="A0A8W8NMZ3"/>
<proteinExistence type="predicted"/>
<protein>
    <submittedName>
        <fullName evidence="2">Uncharacterized protein</fullName>
    </submittedName>
</protein>
<keyword evidence="3" id="KW-1185">Reference proteome</keyword>
<dbReference type="Proteomes" id="UP000005408">
    <property type="component" value="Unassembled WGS sequence"/>
</dbReference>
<dbReference type="GO" id="GO:0005829">
    <property type="term" value="C:cytosol"/>
    <property type="evidence" value="ECO:0007669"/>
    <property type="project" value="TreeGrafter"/>
</dbReference>
<evidence type="ECO:0000313" key="3">
    <source>
        <dbReference type="Proteomes" id="UP000005408"/>
    </source>
</evidence>